<name>A0AAN8FVW5_TRICO</name>
<protein>
    <submittedName>
        <fullName evidence="1">Uncharacterized protein</fullName>
    </submittedName>
</protein>
<evidence type="ECO:0000313" key="2">
    <source>
        <dbReference type="Proteomes" id="UP001331761"/>
    </source>
</evidence>
<gene>
    <name evidence="1" type="ORF">GCK32_022628</name>
</gene>
<keyword evidence="2" id="KW-1185">Reference proteome</keyword>
<organism evidence="1 2">
    <name type="scientific">Trichostrongylus colubriformis</name>
    <name type="common">Black scour worm</name>
    <dbReference type="NCBI Taxonomy" id="6319"/>
    <lineage>
        <taxon>Eukaryota</taxon>
        <taxon>Metazoa</taxon>
        <taxon>Ecdysozoa</taxon>
        <taxon>Nematoda</taxon>
        <taxon>Chromadorea</taxon>
        <taxon>Rhabditida</taxon>
        <taxon>Rhabditina</taxon>
        <taxon>Rhabditomorpha</taxon>
        <taxon>Strongyloidea</taxon>
        <taxon>Trichostrongylidae</taxon>
        <taxon>Trichostrongylus</taxon>
    </lineage>
</organism>
<sequence length="29" mass="3384">MEESQTLNISAAKFFYRAEIQFSQVGTWT</sequence>
<dbReference type="EMBL" id="WIXE01003175">
    <property type="protein sequence ID" value="KAK5984174.1"/>
    <property type="molecule type" value="Genomic_DNA"/>
</dbReference>
<reference evidence="1 2" key="1">
    <citation type="submission" date="2019-10" db="EMBL/GenBank/DDBJ databases">
        <title>Assembly and Annotation for the nematode Trichostrongylus colubriformis.</title>
        <authorList>
            <person name="Martin J."/>
        </authorList>
    </citation>
    <scope>NUCLEOTIDE SEQUENCE [LARGE SCALE GENOMIC DNA]</scope>
    <source>
        <strain evidence="1">G859</strain>
        <tissue evidence="1">Whole worm</tissue>
    </source>
</reference>
<dbReference type="AlphaFoldDB" id="A0AAN8FVW5"/>
<evidence type="ECO:0000313" key="1">
    <source>
        <dbReference type="EMBL" id="KAK5984174.1"/>
    </source>
</evidence>
<accession>A0AAN8FVW5</accession>
<proteinExistence type="predicted"/>
<dbReference type="Proteomes" id="UP001331761">
    <property type="component" value="Unassembled WGS sequence"/>
</dbReference>
<comment type="caution">
    <text evidence="1">The sequence shown here is derived from an EMBL/GenBank/DDBJ whole genome shotgun (WGS) entry which is preliminary data.</text>
</comment>